<protein>
    <submittedName>
        <fullName evidence="2">Calcium-binding protein</fullName>
    </submittedName>
</protein>
<dbReference type="PROSITE" id="PS00330">
    <property type="entry name" value="HEMOLYSIN_CALCIUM"/>
    <property type="match status" value="4"/>
</dbReference>
<feature type="domain" description="Bacterial Ig-like" evidence="1">
    <location>
        <begin position="363"/>
        <end position="469"/>
    </location>
</feature>
<evidence type="ECO:0000313" key="2">
    <source>
        <dbReference type="EMBL" id="RST30223.1"/>
    </source>
</evidence>
<feature type="domain" description="Bacterial Ig-like" evidence="1">
    <location>
        <begin position="776"/>
        <end position="881"/>
    </location>
</feature>
<proteinExistence type="predicted"/>
<dbReference type="PANTHER" id="PTHR34677:SF3">
    <property type="entry name" value="BACTERIAL IG-LIKE DOMAIN-CONTAINING PROTEIN"/>
    <property type="match status" value="1"/>
</dbReference>
<dbReference type="InterPro" id="IPR011049">
    <property type="entry name" value="Serralysin-like_metalloprot_C"/>
</dbReference>
<reference evidence="2 3" key="1">
    <citation type="submission" date="2018-12" db="EMBL/GenBank/DDBJ databases">
        <title>Sphingomonas sp. HMF7854 Genome sequencing and assembly.</title>
        <authorList>
            <person name="Cha I."/>
            <person name="Kang H."/>
            <person name="Kim H."/>
            <person name="Kang J."/>
            <person name="Joh K."/>
        </authorList>
    </citation>
    <scope>NUCLEOTIDE SEQUENCE [LARGE SCALE GENOMIC DNA]</scope>
    <source>
        <strain evidence="2 3">HMF7854</strain>
    </source>
</reference>
<dbReference type="EMBL" id="RWJF01000001">
    <property type="protein sequence ID" value="RST30223.1"/>
    <property type="molecule type" value="Genomic_DNA"/>
</dbReference>
<dbReference type="GO" id="GO:0005509">
    <property type="term" value="F:calcium ion binding"/>
    <property type="evidence" value="ECO:0007669"/>
    <property type="project" value="InterPro"/>
</dbReference>
<gene>
    <name evidence="2" type="ORF">HMF7854_04815</name>
</gene>
<dbReference type="Gene3D" id="2.150.10.10">
    <property type="entry name" value="Serralysin-like metalloprotease, C-terminal"/>
    <property type="match status" value="4"/>
</dbReference>
<dbReference type="PRINTS" id="PR00313">
    <property type="entry name" value="CABNDNGRPT"/>
</dbReference>
<feature type="domain" description="Bacterial Ig-like" evidence="1">
    <location>
        <begin position="470"/>
        <end position="567"/>
    </location>
</feature>
<dbReference type="PANTHER" id="PTHR34677">
    <property type="match status" value="1"/>
</dbReference>
<feature type="domain" description="Bacterial Ig-like" evidence="1">
    <location>
        <begin position="592"/>
        <end position="675"/>
    </location>
</feature>
<evidence type="ECO:0000313" key="3">
    <source>
        <dbReference type="Proteomes" id="UP000274661"/>
    </source>
</evidence>
<dbReference type="Proteomes" id="UP000274661">
    <property type="component" value="Unassembled WGS sequence"/>
</dbReference>
<dbReference type="OrthoDB" id="7586325at2"/>
<dbReference type="InterPro" id="IPR044048">
    <property type="entry name" value="Big_12"/>
</dbReference>
<dbReference type="Pfam" id="PF00353">
    <property type="entry name" value="HemolysinCabind"/>
    <property type="match status" value="4"/>
</dbReference>
<dbReference type="AlphaFoldDB" id="A0A3R9YHS7"/>
<name>A0A3R9YHS7_9SPHN</name>
<evidence type="ECO:0000259" key="1">
    <source>
        <dbReference type="Pfam" id="PF19078"/>
    </source>
</evidence>
<dbReference type="Pfam" id="PF19078">
    <property type="entry name" value="Big_12"/>
    <property type="match status" value="7"/>
</dbReference>
<feature type="domain" description="Bacterial Ig-like" evidence="1">
    <location>
        <begin position="678"/>
        <end position="775"/>
    </location>
</feature>
<feature type="domain" description="Bacterial Ig-like" evidence="1">
    <location>
        <begin position="261"/>
        <end position="362"/>
    </location>
</feature>
<keyword evidence="3" id="KW-1185">Reference proteome</keyword>
<organism evidence="2 3">
    <name type="scientific">Sphingomonas ginkgonis</name>
    <dbReference type="NCBI Taxonomy" id="2315330"/>
    <lineage>
        <taxon>Bacteria</taxon>
        <taxon>Pseudomonadati</taxon>
        <taxon>Pseudomonadota</taxon>
        <taxon>Alphaproteobacteria</taxon>
        <taxon>Sphingomonadales</taxon>
        <taxon>Sphingomonadaceae</taxon>
        <taxon>Sphingomonas</taxon>
    </lineage>
</organism>
<dbReference type="InterPro" id="IPR001343">
    <property type="entry name" value="Hemolysn_Ca-bd"/>
</dbReference>
<comment type="caution">
    <text evidence="2">The sequence shown here is derived from an EMBL/GenBank/DDBJ whole genome shotgun (WGS) entry which is preliminary data.</text>
</comment>
<dbReference type="SUPFAM" id="SSF51120">
    <property type="entry name" value="beta-Roll"/>
    <property type="match status" value="2"/>
</dbReference>
<feature type="domain" description="Bacterial Ig-like" evidence="1">
    <location>
        <begin position="883"/>
        <end position="984"/>
    </location>
</feature>
<dbReference type="GO" id="GO:0005615">
    <property type="term" value="C:extracellular space"/>
    <property type="evidence" value="ECO:0007669"/>
    <property type="project" value="InterPro"/>
</dbReference>
<accession>A0A3R9YHS7</accession>
<sequence length="1249" mass="124461">MGAAKGLSKTFTVATEFVGTNYNDLLLGSAYVDKLAGGNGDDQIRGGGGDDIIWGDSFSNSDANDNGSDLLYGDAGNDQLHGGNGKDYLDGGSDSDTLWGDNGTDVLFGNAGNDLLIGGQAGDFLRGGLGADTFRITTNTLGSVADSTYVAGSAGAVSWTGETTAWSKSWDVIADFSGAGGESDKIDLSQLGSFVGHALVYRSPIGTDATAGTANAALAWGVWSDAAGQFLYADTTGDGKADMKIQVSGVGKDDFIGVTQDTAPPSVVVNIVDPTLSDHDNSSIVTFTFSEYVLGFSEADIVATGGSIVAGSLSTSDGGKTWSATFVAEDGYEGTGSVAVSANSYTDYSSNLGLGGSDSVTIDTKNPTVSSIVFADPLLTDATPSTTVTVTFSEAVSGFSNSDVTATGGALSAFSSADGGKTWTATFTAADDYDSNDGLGGDGAGISIGNGFTDLFGNDGVGASQSVEIDRTNPTVTVDIANTLLNLGDNQSAVSFTFSEAVSGFDESDLTVAGGTLSGFEMVDATHYKAVFTADPGFEGSGSVSVGAGYTDLVGNAGAGGSDSVTIDTKPTSVAVELLGDTTGDDVLNIAEAGSAVTVKLTFDGAVAAFGEDDLVVTGGTLVAGSLVQDAVDPSIWTAQVVPAGPGTTSLTVAVADGNFSDDHGNAGVGASDSIGLDLVAPTVAVDIIDGALNLADNQSLVTIAFSEGVTGFDVDDLSADHGTLSGFTMIDASHYSAVFTADAGYEGNGGVSAGSGYSDLAGNGGSGGSDGVTIDTKAPVVSSIVFANGLLTDATSSTLVTITFSEAVSGFGNGDVTPTGGSLSAFSSADGGTTWTATFTATDGYDSNDGVAPDGAGISVAGTYVDAAGNSGSGGSQGVEVDRLNPTVLSIVASPTTLTDGVPTATVTVTFSEAIDTATLSMLDFSSLHGTFGGTITHVSGNSYSIQYTAADGYDGPDTLTLGNLWTDANGNAGTGSSTSVTIDRFEPPVAPTVARVEFVPSASDFASDPVNGAVGSFVAYDAANNIVSNAFTDGNYGLNGALHITAAGVLSFNANTNNYDTTFSLFGQSIHLLVGQANADSYSAGATSTIQILIGVNGGDTLGGGLNEDTIWGGNNTANGSFDVLNGGSGNDYLFGGNGNDKLTGGAGADTLSGGAGNDTFIFGANDSLPSLRDLITDFTDASDKLDLSALNLSGGLSSIALLSHGAWVHNDGANTYLDAGVSGDGVADFSIMLQGVHTLTTTNTVL</sequence>
<dbReference type="InterPro" id="IPR018511">
    <property type="entry name" value="Hemolysin-typ_Ca-bd_CS"/>
</dbReference>